<proteinExistence type="predicted"/>
<feature type="compositionally biased region" description="Basic and acidic residues" evidence="1">
    <location>
        <begin position="785"/>
        <end position="795"/>
    </location>
</feature>
<comment type="caution">
    <text evidence="2">The sequence shown here is derived from an EMBL/GenBank/DDBJ whole genome shotgun (WGS) entry which is preliminary data.</text>
</comment>
<dbReference type="PANTHER" id="PTHR16057">
    <property type="entry name" value="WINS1, 2 PROTEIN"/>
    <property type="match status" value="1"/>
</dbReference>
<dbReference type="PANTHER" id="PTHR16057:SF1">
    <property type="entry name" value="PROTEIN LINES HOMOLOG 1"/>
    <property type="match status" value="1"/>
</dbReference>
<name>A0AAV6IT17_9ERIC</name>
<protein>
    <submittedName>
        <fullName evidence="2">Uncharacterized protein</fullName>
    </submittedName>
</protein>
<dbReference type="EMBL" id="JACTNZ010000009">
    <property type="protein sequence ID" value="KAG5531876.1"/>
    <property type="molecule type" value="Genomic_DNA"/>
</dbReference>
<dbReference type="AlphaFoldDB" id="A0AAV6IT17"/>
<evidence type="ECO:0000256" key="1">
    <source>
        <dbReference type="SAM" id="MobiDB-lite"/>
    </source>
</evidence>
<feature type="region of interest" description="Disordered" evidence="1">
    <location>
        <begin position="785"/>
        <end position="806"/>
    </location>
</feature>
<dbReference type="Proteomes" id="UP000823749">
    <property type="component" value="Chromosome 9"/>
</dbReference>
<organism evidence="2 3">
    <name type="scientific">Rhododendron griersonianum</name>
    <dbReference type="NCBI Taxonomy" id="479676"/>
    <lineage>
        <taxon>Eukaryota</taxon>
        <taxon>Viridiplantae</taxon>
        <taxon>Streptophyta</taxon>
        <taxon>Embryophyta</taxon>
        <taxon>Tracheophyta</taxon>
        <taxon>Spermatophyta</taxon>
        <taxon>Magnoliopsida</taxon>
        <taxon>eudicotyledons</taxon>
        <taxon>Gunneridae</taxon>
        <taxon>Pentapetalae</taxon>
        <taxon>asterids</taxon>
        <taxon>Ericales</taxon>
        <taxon>Ericaceae</taxon>
        <taxon>Ericoideae</taxon>
        <taxon>Rhodoreae</taxon>
        <taxon>Rhododendron</taxon>
    </lineage>
</organism>
<accession>A0AAV6IT17</accession>
<sequence>MDGCFYELSFSSFGKSSSGYMNLMRIPTTMSDSLSLAFFFSSLCRFLVNWSLKLVGHFSFPSVKPPNLKQVVVVKVAASDHETSLRHDHDCLPKLIGDLVIGLYHAKDEFSTFLNVILWDSALPGEASFSPGVIKDGRLLLCCNINVILFLSFESQFVQHLAGNILVAISDYMVASGGNWGEFMRSLCVCLELAISNALLHSLEHPTTKALVSNRDSSSAIISLTSKLTKANWSSVACVGRVFRNILKHLKEDLDDQLLEAYLNSISSCLPNLPWKSLDQLHDDQNCETVKISNGNFYSRVGQLDSTLLFRGTLVQIFCSLVNSSVWMEAAGVTLNTHPVICEISDLIPRLLAWCLGHGDRNNMGLSEYFRHKMLVLMIRLSFQLHLEYSLLVSWLHLIHKYFDDLLVLQMAQLASDQDSLEGSPFLSSVSPAGMCSMTPSHLQRLALFLFLRCSLCLVSMRDESAEECHCAHMKLCMVSDLECCSRKTGLFELYWWLQGHLPAETFVVCESYYSRCTNFSLSFLRLFIHEVLLKVLKCCVGTVSVLPPMFQSMKLLVGGSHVFLIHIMLHYDHEVLLDYLISKDTGANSAEYLLRSLRGVCDSWYVFVEFSTEEGIVNMTDVYKLSAKKRKVVADESEILGHLPSSSVKSKGILSPGKQRLKDLLNGSKHYRTKKLPFENAKDCLLSLKKSLQSLHKNICSHIIQRCFCKVVTSCYAPLSTLPDLQRTLSTPPWSIPTPYDHFQLPRTTTVESIHQYIESMKAAYLADQRRRGDANDPFLEADRRETAKQEAAARRVHPTLHLPASSQPLTQVAGLFASSATPEASSAPHPSAAVVAASSGSGSSLFSTPSAAASSSSLFSTPSAAPTASFGVPGASAPSSLFGPSTPSLGNTPSLLGVPSAGVSSFLTPFASGTFYDYRCYLWIGDKG</sequence>
<reference evidence="2" key="1">
    <citation type="submission" date="2020-08" db="EMBL/GenBank/DDBJ databases">
        <title>Plant Genome Project.</title>
        <authorList>
            <person name="Zhang R.-G."/>
        </authorList>
    </citation>
    <scope>NUCLEOTIDE SEQUENCE</scope>
    <source>
        <strain evidence="2">WSP0</strain>
        <tissue evidence="2">Leaf</tissue>
    </source>
</reference>
<keyword evidence="3" id="KW-1185">Reference proteome</keyword>
<dbReference type="InterPro" id="IPR024875">
    <property type="entry name" value="Protein_Lines"/>
</dbReference>
<gene>
    <name evidence="2" type="ORF">RHGRI_026474</name>
</gene>
<evidence type="ECO:0000313" key="2">
    <source>
        <dbReference type="EMBL" id="KAG5531876.1"/>
    </source>
</evidence>
<evidence type="ECO:0000313" key="3">
    <source>
        <dbReference type="Proteomes" id="UP000823749"/>
    </source>
</evidence>